<evidence type="ECO:0000259" key="1">
    <source>
        <dbReference type="Pfam" id="PF09983"/>
    </source>
</evidence>
<dbReference type="EMBL" id="MLJW01000025">
    <property type="protein sequence ID" value="OIR09780.1"/>
    <property type="molecule type" value="Genomic_DNA"/>
</dbReference>
<accession>A0A1J5T7I9</accession>
<protein>
    <recommendedName>
        <fullName evidence="1">Wadjet protein JetD C-terminal domain-containing protein</fullName>
    </recommendedName>
</protein>
<comment type="caution">
    <text evidence="2">The sequence shown here is derived from an EMBL/GenBank/DDBJ whole genome shotgun (WGS) entry which is preliminary data.</text>
</comment>
<proteinExistence type="predicted"/>
<evidence type="ECO:0000313" key="2">
    <source>
        <dbReference type="EMBL" id="OIR09780.1"/>
    </source>
</evidence>
<dbReference type="InterPro" id="IPR024534">
    <property type="entry name" value="JetD_C"/>
</dbReference>
<reference evidence="2" key="1">
    <citation type="submission" date="2016-10" db="EMBL/GenBank/DDBJ databases">
        <title>Sequence of Gallionella enrichment culture.</title>
        <authorList>
            <person name="Poehlein A."/>
            <person name="Muehling M."/>
            <person name="Daniel R."/>
        </authorList>
    </citation>
    <scope>NUCLEOTIDE SEQUENCE</scope>
</reference>
<dbReference type="Pfam" id="PF09983">
    <property type="entry name" value="JetD_C"/>
    <property type="match status" value="1"/>
</dbReference>
<dbReference type="AlphaFoldDB" id="A0A1J5T7I9"/>
<feature type="domain" description="Wadjet protein JetD C-terminal" evidence="1">
    <location>
        <begin position="217"/>
        <end position="315"/>
    </location>
</feature>
<name>A0A1J5T7I9_9ZZZZ</name>
<organism evidence="2">
    <name type="scientific">mine drainage metagenome</name>
    <dbReference type="NCBI Taxonomy" id="410659"/>
    <lineage>
        <taxon>unclassified sequences</taxon>
        <taxon>metagenomes</taxon>
        <taxon>ecological metagenomes</taxon>
    </lineage>
</organism>
<gene>
    <name evidence="2" type="ORF">GALL_81860</name>
</gene>
<sequence>MNEPLWLKANGTLQLLNYIVDKLDAADSQGKSLVRAIKLDGKSFPALYKSGLEEEREQLWGFLQQMVLWGWFYVKLDRPQSGQALYECNPRLSILNESEVRRVTGRPVRIRSSAELWREAVFVHLNSDESIKETVSRLKVEIPGRSAEEIVHQLALLPSIANEPLLLREVSARLFWGQSKVLDGRQQLVATVLQQDECPFPEMPVQLQVHLPQDGFSGVLFIENQATFEQATRDSTKRYHDLALVYSSGFKGSAKRLRSPSGSSVYFAAHGAIEEKQTAKFIGWLRAEVKLHSWFWGDLDYAGMRILAALRDVFDGLAAWQPGYEPMLDRLRKKEGHAPDEAGKAGQGVIEETGCHYADTQLLPSLKVCGTFVDQEVV</sequence>